<dbReference type="Proteomes" id="UP000238916">
    <property type="component" value="Unassembled WGS sequence"/>
</dbReference>
<proteinExistence type="predicted"/>
<dbReference type="Pfam" id="PF14103">
    <property type="entry name" value="DUF4276"/>
    <property type="match status" value="1"/>
</dbReference>
<name>A0A2U3K6G3_9FIRM</name>
<evidence type="ECO:0008006" key="3">
    <source>
        <dbReference type="Google" id="ProtNLM"/>
    </source>
</evidence>
<organism evidence="1 2">
    <name type="scientific">Candidatus Desulfosporosinus infrequens</name>
    <dbReference type="NCBI Taxonomy" id="2043169"/>
    <lineage>
        <taxon>Bacteria</taxon>
        <taxon>Bacillati</taxon>
        <taxon>Bacillota</taxon>
        <taxon>Clostridia</taxon>
        <taxon>Eubacteriales</taxon>
        <taxon>Desulfitobacteriaceae</taxon>
        <taxon>Desulfosporosinus</taxon>
    </lineage>
</organism>
<evidence type="ECO:0000313" key="2">
    <source>
        <dbReference type="Proteomes" id="UP000238916"/>
    </source>
</evidence>
<reference evidence="2" key="1">
    <citation type="submission" date="2018-02" db="EMBL/GenBank/DDBJ databases">
        <authorList>
            <person name="Hausmann B."/>
        </authorList>
    </citation>
    <scope>NUCLEOTIDE SEQUENCE [LARGE SCALE GENOMIC DNA]</scope>
    <source>
        <strain evidence="2">Peat soil MAG SbF1</strain>
    </source>
</reference>
<dbReference type="InterPro" id="IPR025455">
    <property type="entry name" value="DUF4276"/>
</dbReference>
<sequence length="236" mass="26853">MAKKVLLCGEGPTDYGRQKYGSKEWEEGPVQSIIRKSVQVDIEFTCVIKNGVRDVKIQRRTSEKLKGHAVKAYKLCVMANELGDIDNIVCYVDADRDQGSSKSARDAKKRVQDIYNEIQMGFAQFSATRSESSFPMIPLKMIESWLLADEIAFTACFGKPPTRPSLPRQPELIWGDENDPTSDHPKNYLKRVLEQYGEQGTIEIFICIAKNMTTDILRRKCPISFEQFYQDVQVIG</sequence>
<gene>
    <name evidence="1" type="ORF">SBF1_1460004</name>
</gene>
<dbReference type="AlphaFoldDB" id="A0A2U3K6G3"/>
<protein>
    <recommendedName>
        <fullName evidence="3">DUF4276 family protein</fullName>
    </recommendedName>
</protein>
<dbReference type="EMBL" id="OMOF01000053">
    <property type="protein sequence ID" value="SPF35236.1"/>
    <property type="molecule type" value="Genomic_DNA"/>
</dbReference>
<evidence type="ECO:0000313" key="1">
    <source>
        <dbReference type="EMBL" id="SPF35236.1"/>
    </source>
</evidence>
<accession>A0A2U3K6G3</accession>